<protein>
    <recommendedName>
        <fullName evidence="2">UPF0291 protein FYJ65_06060</fullName>
    </recommendedName>
</protein>
<dbReference type="PANTHER" id="PTHR37300:SF1">
    <property type="entry name" value="UPF0291 PROTEIN YNZC"/>
    <property type="match status" value="1"/>
</dbReference>
<dbReference type="HAMAP" id="MF_01103">
    <property type="entry name" value="UPF0291"/>
    <property type="match status" value="1"/>
</dbReference>
<keyword evidence="1 2" id="KW-0963">Cytoplasm</keyword>
<organism evidence="3 4">
    <name type="scientific">Mogibacterium kristiansenii</name>
    <dbReference type="NCBI Taxonomy" id="2606708"/>
    <lineage>
        <taxon>Bacteria</taxon>
        <taxon>Bacillati</taxon>
        <taxon>Bacillota</taxon>
        <taxon>Clostridia</taxon>
        <taxon>Peptostreptococcales</taxon>
        <taxon>Anaerovoracaceae</taxon>
        <taxon>Mogibacterium</taxon>
    </lineage>
</organism>
<reference evidence="3 4" key="1">
    <citation type="submission" date="2019-08" db="EMBL/GenBank/DDBJ databases">
        <title>In-depth cultivation of the pig gut microbiome towards novel bacterial diversity and tailored functional studies.</title>
        <authorList>
            <person name="Wylensek D."/>
            <person name="Hitch T.C.A."/>
            <person name="Clavel T."/>
        </authorList>
    </citation>
    <scope>NUCLEOTIDE SEQUENCE [LARGE SCALE GENOMIC DNA]</scope>
    <source>
        <strain evidence="3 4">WCA-MUC-591-APC-4B</strain>
    </source>
</reference>
<evidence type="ECO:0000256" key="1">
    <source>
        <dbReference type="ARBA" id="ARBA00022490"/>
    </source>
</evidence>
<evidence type="ECO:0000256" key="2">
    <source>
        <dbReference type="HAMAP-Rule" id="MF_01103"/>
    </source>
</evidence>
<dbReference type="InterPro" id="IPR009242">
    <property type="entry name" value="DUF896"/>
</dbReference>
<comment type="similarity">
    <text evidence="2">Belongs to the UPF0291 family.</text>
</comment>
<evidence type="ECO:0000313" key="4">
    <source>
        <dbReference type="Proteomes" id="UP000469424"/>
    </source>
</evidence>
<dbReference type="SUPFAM" id="SSF158221">
    <property type="entry name" value="YnzC-like"/>
    <property type="match status" value="1"/>
</dbReference>
<dbReference type="Proteomes" id="UP000469424">
    <property type="component" value="Unassembled WGS sequence"/>
</dbReference>
<dbReference type="GO" id="GO:0005737">
    <property type="term" value="C:cytoplasm"/>
    <property type="evidence" value="ECO:0007669"/>
    <property type="project" value="UniProtKB-SubCell"/>
</dbReference>
<comment type="subcellular location">
    <subcellularLocation>
        <location evidence="2">Cytoplasm</location>
    </subcellularLocation>
</comment>
<dbReference type="EMBL" id="VUNA01000010">
    <property type="protein sequence ID" value="MST70902.1"/>
    <property type="molecule type" value="Genomic_DNA"/>
</dbReference>
<gene>
    <name evidence="3" type="ORF">FYJ65_06060</name>
</gene>
<keyword evidence="4" id="KW-1185">Reference proteome</keyword>
<dbReference type="Gene3D" id="1.10.287.540">
    <property type="entry name" value="Helix hairpin bin"/>
    <property type="match status" value="1"/>
</dbReference>
<evidence type="ECO:0000313" key="3">
    <source>
        <dbReference type="EMBL" id="MST70902.1"/>
    </source>
</evidence>
<proteinExistence type="inferred from homology"/>
<dbReference type="AlphaFoldDB" id="A0A6N7X5U2"/>
<dbReference type="PANTHER" id="PTHR37300">
    <property type="entry name" value="UPF0291 PROTEIN CBO2609/CLC_2481"/>
    <property type="match status" value="1"/>
</dbReference>
<dbReference type="RefSeq" id="WP_154554463.1">
    <property type="nucleotide sequence ID" value="NZ_JAQXUZ010000024.1"/>
</dbReference>
<sequence length="55" mass="6542">MEKEKINRINQLAKLSKERALTAEEKSEQQELRKEFIKEIRADVRSQLESIEIVD</sequence>
<name>A0A6N7X5U2_9FIRM</name>
<comment type="caution">
    <text evidence="3">The sequence shown here is derived from an EMBL/GenBank/DDBJ whole genome shotgun (WGS) entry which is preliminary data.</text>
</comment>
<accession>A0A6N7X5U2</accession>
<dbReference type="Pfam" id="PF05979">
    <property type="entry name" value="DUF896"/>
    <property type="match status" value="1"/>
</dbReference>